<evidence type="ECO:0000313" key="2">
    <source>
        <dbReference type="EMBL" id="KAE8239794.1"/>
    </source>
</evidence>
<dbReference type="Proteomes" id="UP000077521">
    <property type="component" value="Unassembled WGS sequence"/>
</dbReference>
<accession>A0A8T8SH22</accession>
<feature type="region of interest" description="Disordered" evidence="1">
    <location>
        <begin position="1"/>
        <end position="25"/>
    </location>
</feature>
<feature type="region of interest" description="Disordered" evidence="1">
    <location>
        <begin position="235"/>
        <end position="282"/>
    </location>
</feature>
<sequence length="315" mass="35010">MDVSNWIKNVEDGRPRPRQKTNPQDIRDDILHPAWQCGSFPVTFQERTFLLFQWASRQLNILNFNDRGSRDDILTFAKALIEYGSDILVDTHNEMEEELEKGTMTVCHCHDPANAERYAQTSLRGRLQLFEGDRHTHCLADIVTGASHQSTSRDSMDSVDSVDSVPRAIVASTRADSVPASTPAECAWDDYSSPGQGNVALEPRATQTVVPISNFRSAATLANMAAMQRSYSAIASEERAHPSQVSEQPLFLSTSSSDDSTEEDQLCDSSDGHGSTAAPSEHSAALDLTMDPEHCRTMSLVRQLFRILYSKPRYQ</sequence>
<evidence type="ECO:0000313" key="3">
    <source>
        <dbReference type="Proteomes" id="UP000077521"/>
    </source>
</evidence>
<keyword evidence="3" id="KW-1185">Reference proteome</keyword>
<organism evidence="2 3">
    <name type="scientific">Tilletia indica</name>
    <dbReference type="NCBI Taxonomy" id="43049"/>
    <lineage>
        <taxon>Eukaryota</taxon>
        <taxon>Fungi</taxon>
        <taxon>Dikarya</taxon>
        <taxon>Basidiomycota</taxon>
        <taxon>Ustilaginomycotina</taxon>
        <taxon>Exobasidiomycetes</taxon>
        <taxon>Tilletiales</taxon>
        <taxon>Tilletiaceae</taxon>
        <taxon>Tilletia</taxon>
    </lineage>
</organism>
<proteinExistence type="predicted"/>
<comment type="caution">
    <text evidence="2">The sequence shown here is derived from an EMBL/GenBank/DDBJ whole genome shotgun (WGS) entry which is preliminary data.</text>
</comment>
<evidence type="ECO:0000256" key="1">
    <source>
        <dbReference type="SAM" id="MobiDB-lite"/>
    </source>
</evidence>
<dbReference type="EMBL" id="LWDF02001228">
    <property type="protein sequence ID" value="KAE8239794.1"/>
    <property type="molecule type" value="Genomic_DNA"/>
</dbReference>
<dbReference type="AlphaFoldDB" id="A0A8T8SH22"/>
<reference evidence="2" key="2">
    <citation type="journal article" date="2019" name="IMA Fungus">
        <title>Genome sequencing and comparison of five Tilletia species to identify candidate genes for the detection of regulated species infecting wheat.</title>
        <authorList>
            <person name="Nguyen H.D.T."/>
            <person name="Sultana T."/>
            <person name="Kesanakurti P."/>
            <person name="Hambleton S."/>
        </authorList>
    </citation>
    <scope>NUCLEOTIDE SEQUENCE</scope>
    <source>
        <strain evidence="2">DAOMC 236416</strain>
    </source>
</reference>
<reference evidence="2" key="1">
    <citation type="submission" date="2016-04" db="EMBL/GenBank/DDBJ databases">
        <authorList>
            <person name="Nguyen H.D."/>
            <person name="Samba Siva P."/>
            <person name="Cullis J."/>
            <person name="Levesque C.A."/>
            <person name="Hambleton S."/>
        </authorList>
    </citation>
    <scope>NUCLEOTIDE SEQUENCE</scope>
    <source>
        <strain evidence="2">DAOMC 236416</strain>
    </source>
</reference>
<protein>
    <submittedName>
        <fullName evidence="2">Uncharacterized protein</fullName>
    </submittedName>
</protein>
<feature type="non-terminal residue" evidence="2">
    <location>
        <position position="1"/>
    </location>
</feature>
<gene>
    <name evidence="2" type="ORF">A4X13_0g8065</name>
</gene>
<name>A0A8T8SH22_9BASI</name>